<evidence type="ECO:0000256" key="2">
    <source>
        <dbReference type="ARBA" id="ARBA00022679"/>
    </source>
</evidence>
<keyword evidence="5" id="KW-1185">Reference proteome</keyword>
<dbReference type="EMBL" id="JABBVZ010000025">
    <property type="protein sequence ID" value="NMP22536.1"/>
    <property type="molecule type" value="Genomic_DNA"/>
</dbReference>
<gene>
    <name evidence="4" type="ORF">HIJ39_09245</name>
</gene>
<dbReference type="AlphaFoldDB" id="A0A7Y0L3C3"/>
<dbReference type="SUPFAM" id="SSF53756">
    <property type="entry name" value="UDP-Glycosyltransferase/glycogen phosphorylase"/>
    <property type="match status" value="1"/>
</dbReference>
<dbReference type="GO" id="GO:0016757">
    <property type="term" value="F:glycosyltransferase activity"/>
    <property type="evidence" value="ECO:0007669"/>
    <property type="project" value="UniProtKB-KW"/>
</dbReference>
<protein>
    <submittedName>
        <fullName evidence="4">Glycosyltransferase family 4 protein</fullName>
    </submittedName>
</protein>
<proteinExistence type="predicted"/>
<evidence type="ECO:0000256" key="1">
    <source>
        <dbReference type="ARBA" id="ARBA00022676"/>
    </source>
</evidence>
<evidence type="ECO:0000313" key="5">
    <source>
        <dbReference type="Proteomes" id="UP000533476"/>
    </source>
</evidence>
<dbReference type="Gene3D" id="3.40.50.2000">
    <property type="entry name" value="Glycogen Phosphorylase B"/>
    <property type="match status" value="2"/>
</dbReference>
<sequence length="357" mass="41049">MNRLVWVYGRHLNRTVEHLGQALTNRGYELIPLSLEVPRIRKIVPILRTLEFKGGRFRAYSSLHPDTYRAVRMPDNLRQVPAFVFGDGVILSEAPHYFYRDLDYRTVMEFRDAGLPTFMYDHFPSKLLHLLADHQTEVFERAAGIFTMSQWIRERMIAHGIPEERVHWVGAGANISSWPASNPYEPSNVERGRFLFVGRDFDRKGGPLVLEAWRRVVQEMPNAQLIIIGPEARSTDVLGVSWLGPQPSSVVTRELATATAFVLPSLWEAYGIAFLEAMAYGVPVIGSNRMAMPEFIRPGETGDLVIHDNPNELAEMMLRFVREPDRTWHMSQNAYQEAQKYRWPTVAERIETVWRNG</sequence>
<keyword evidence="2 4" id="KW-0808">Transferase</keyword>
<accession>A0A7Y0L3C3</accession>
<dbReference type="RefSeq" id="WP_169098952.1">
    <property type="nucleotide sequence ID" value="NZ_JABBVZ010000025.1"/>
</dbReference>
<organism evidence="4 5">
    <name type="scientific">Sulfobacillus harzensis</name>
    <dbReference type="NCBI Taxonomy" id="2729629"/>
    <lineage>
        <taxon>Bacteria</taxon>
        <taxon>Bacillati</taxon>
        <taxon>Bacillota</taxon>
        <taxon>Clostridia</taxon>
        <taxon>Eubacteriales</taxon>
        <taxon>Clostridiales Family XVII. Incertae Sedis</taxon>
        <taxon>Sulfobacillus</taxon>
    </lineage>
</organism>
<evidence type="ECO:0000259" key="3">
    <source>
        <dbReference type="Pfam" id="PF00534"/>
    </source>
</evidence>
<dbReference type="Proteomes" id="UP000533476">
    <property type="component" value="Unassembled WGS sequence"/>
</dbReference>
<reference evidence="4 5" key="1">
    <citation type="submission" date="2020-04" db="EMBL/GenBank/DDBJ databases">
        <authorList>
            <person name="Zhang R."/>
            <person name="Schippers A."/>
        </authorList>
    </citation>
    <scope>NUCLEOTIDE SEQUENCE [LARGE SCALE GENOMIC DNA]</scope>
    <source>
        <strain evidence="4 5">DSM 109850</strain>
    </source>
</reference>
<evidence type="ECO:0000313" key="4">
    <source>
        <dbReference type="EMBL" id="NMP22536.1"/>
    </source>
</evidence>
<dbReference type="CDD" id="cd03801">
    <property type="entry name" value="GT4_PimA-like"/>
    <property type="match status" value="1"/>
</dbReference>
<comment type="caution">
    <text evidence="4">The sequence shown here is derived from an EMBL/GenBank/DDBJ whole genome shotgun (WGS) entry which is preliminary data.</text>
</comment>
<keyword evidence="1" id="KW-0328">Glycosyltransferase</keyword>
<dbReference type="InterPro" id="IPR001296">
    <property type="entry name" value="Glyco_trans_1"/>
</dbReference>
<feature type="domain" description="Glycosyl transferase family 1" evidence="3">
    <location>
        <begin position="188"/>
        <end position="336"/>
    </location>
</feature>
<dbReference type="PANTHER" id="PTHR12526">
    <property type="entry name" value="GLYCOSYLTRANSFERASE"/>
    <property type="match status" value="1"/>
</dbReference>
<dbReference type="Pfam" id="PF00534">
    <property type="entry name" value="Glycos_transf_1"/>
    <property type="match status" value="1"/>
</dbReference>
<dbReference type="PANTHER" id="PTHR12526:SF510">
    <property type="entry name" value="D-INOSITOL 3-PHOSPHATE GLYCOSYLTRANSFERASE"/>
    <property type="match status" value="1"/>
</dbReference>
<name>A0A7Y0L3C3_9FIRM</name>